<dbReference type="Gene3D" id="3.30.70.1230">
    <property type="entry name" value="Nucleotide cyclase"/>
    <property type="match status" value="1"/>
</dbReference>
<protein>
    <recommendedName>
        <fullName evidence="3">DUF2652 domain-containing protein</fullName>
    </recommendedName>
</protein>
<name>A0A2N5ZL76_MUIH1</name>
<evidence type="ECO:0008006" key="3">
    <source>
        <dbReference type="Google" id="ProtNLM"/>
    </source>
</evidence>
<dbReference type="Pfam" id="PF10851">
    <property type="entry name" value="DUF2652"/>
    <property type="match status" value="1"/>
</dbReference>
<proteinExistence type="predicted"/>
<gene>
    <name evidence="1" type="ORF">C0601_01910</name>
</gene>
<dbReference type="InterPro" id="IPR029787">
    <property type="entry name" value="Nucleotide_cyclase"/>
</dbReference>
<reference evidence="1 2" key="1">
    <citation type="submission" date="2017-11" db="EMBL/GenBank/DDBJ databases">
        <title>Genome-resolved metagenomics identifies genetic mobility, metabolic interactions, and unexpected diversity in perchlorate-reducing communities.</title>
        <authorList>
            <person name="Barnum T.P."/>
            <person name="Figueroa I.A."/>
            <person name="Carlstrom C.I."/>
            <person name="Lucas L.N."/>
            <person name="Engelbrektson A.L."/>
            <person name="Coates J.D."/>
        </authorList>
    </citation>
    <scope>NUCLEOTIDE SEQUENCE [LARGE SCALE GENOMIC DNA]</scope>
    <source>
        <strain evidence="1">BM706</strain>
    </source>
</reference>
<comment type="caution">
    <text evidence="1">The sequence shown here is derived from an EMBL/GenBank/DDBJ whole genome shotgun (WGS) entry which is preliminary data.</text>
</comment>
<organism evidence="1 2">
    <name type="scientific">Muiribacterium halophilum</name>
    <dbReference type="NCBI Taxonomy" id="2053465"/>
    <lineage>
        <taxon>Bacteria</taxon>
        <taxon>Candidatus Muiribacteriota</taxon>
        <taxon>Candidatus Muiribacteriia</taxon>
        <taxon>Candidatus Muiribacteriales</taxon>
        <taxon>Candidatus Muiribacteriaceae</taxon>
        <taxon>Candidatus Muiribacterium</taxon>
    </lineage>
</organism>
<evidence type="ECO:0000313" key="1">
    <source>
        <dbReference type="EMBL" id="PLX19404.1"/>
    </source>
</evidence>
<sequence length="278" mass="32855">MTSTSGNIEEVVLIIADISGYTQFMLKHKKEVKHSQIVISDLINSIIEKVEIPLSISKLEGDAVFIYSSINKHPDQNISKLIGKKLLQFYEAFERKLIELVESNACDCSACSNIRNLSLKIFVHKGEALLYNIQEFEELSGIDVILIHRLLKNSINEKEYILFTEEAYSYIEFPFKKELLEYKEQLRDIGEKRVLVYIPEGACKIHKKIYQQETFKHKYKNFSEVPDFNEIKWENFFVIFKDVYYKAIKPIWDNKYLNKKYRYLNKKEHSINEDLENK</sequence>
<dbReference type="Proteomes" id="UP000234857">
    <property type="component" value="Unassembled WGS sequence"/>
</dbReference>
<evidence type="ECO:0000313" key="2">
    <source>
        <dbReference type="Proteomes" id="UP000234857"/>
    </source>
</evidence>
<dbReference type="InterPro" id="IPR020503">
    <property type="entry name" value="Uncharacterised_Rv2561"/>
</dbReference>
<dbReference type="EMBL" id="PKTG01000032">
    <property type="protein sequence ID" value="PLX19404.1"/>
    <property type="molecule type" value="Genomic_DNA"/>
</dbReference>
<accession>A0A2N5ZL76</accession>
<dbReference type="AlphaFoldDB" id="A0A2N5ZL76"/>